<dbReference type="Proteomes" id="UP001626550">
    <property type="component" value="Unassembled WGS sequence"/>
</dbReference>
<evidence type="ECO:0000259" key="1">
    <source>
        <dbReference type="PROSITE" id="PS51698"/>
    </source>
</evidence>
<name>A0ABD2Q8D3_9PLAT</name>
<keyword evidence="3" id="KW-1185">Reference proteome</keyword>
<comment type="caution">
    <text evidence="2">The sequence shown here is derived from an EMBL/GenBank/DDBJ whole genome shotgun (WGS) entry which is preliminary data.</text>
</comment>
<gene>
    <name evidence="2" type="primary">PPIL2_3</name>
    <name evidence="2" type="ORF">Ciccas_006883</name>
</gene>
<feature type="domain" description="U-box" evidence="1">
    <location>
        <begin position="36"/>
        <end position="67"/>
    </location>
</feature>
<dbReference type="PROSITE" id="PS51698">
    <property type="entry name" value="U_BOX"/>
    <property type="match status" value="1"/>
</dbReference>
<organism evidence="2 3">
    <name type="scientific">Cichlidogyrus casuarinus</name>
    <dbReference type="NCBI Taxonomy" id="1844966"/>
    <lineage>
        <taxon>Eukaryota</taxon>
        <taxon>Metazoa</taxon>
        <taxon>Spiralia</taxon>
        <taxon>Lophotrochozoa</taxon>
        <taxon>Platyhelminthes</taxon>
        <taxon>Monogenea</taxon>
        <taxon>Monopisthocotylea</taxon>
        <taxon>Dactylogyridea</taxon>
        <taxon>Ancyrocephalidae</taxon>
        <taxon>Cichlidogyrus</taxon>
    </lineage>
</organism>
<dbReference type="EMBL" id="JBJKFK010000981">
    <property type="protein sequence ID" value="KAL3314496.1"/>
    <property type="molecule type" value="Genomic_DNA"/>
</dbReference>
<evidence type="ECO:0000313" key="2">
    <source>
        <dbReference type="EMBL" id="KAL3314496.1"/>
    </source>
</evidence>
<protein>
    <submittedName>
        <fullName evidence="2">RING-type E3 ubiquitin-protein ligase ppil2</fullName>
    </submittedName>
</protein>
<dbReference type="AlphaFoldDB" id="A0ABD2Q8D3"/>
<reference evidence="2 3" key="1">
    <citation type="submission" date="2024-11" db="EMBL/GenBank/DDBJ databases">
        <title>Adaptive evolution of stress response genes in parasites aligns with host niche diversity.</title>
        <authorList>
            <person name="Hahn C."/>
            <person name="Resl P."/>
        </authorList>
    </citation>
    <scope>NUCLEOTIDE SEQUENCE [LARGE SCALE GENOMIC DNA]</scope>
    <source>
        <strain evidence="2">EGGRZ-B1_66</strain>
        <tissue evidence="2">Body</tissue>
    </source>
</reference>
<evidence type="ECO:0000313" key="3">
    <source>
        <dbReference type="Proteomes" id="UP001626550"/>
    </source>
</evidence>
<proteinExistence type="predicted"/>
<dbReference type="InterPro" id="IPR003613">
    <property type="entry name" value="Ubox_domain"/>
</dbReference>
<dbReference type="SUPFAM" id="SSF57850">
    <property type="entry name" value="RING/U-box"/>
    <property type="match status" value="1"/>
</dbReference>
<sequence length="67" mass="7920">MGKKQHQKDKLYLTCTEWSTIYGGKSANDRRKRLYKRLPYNCCSISLQPFKNPYCTKEGIIFDLELV</sequence>
<accession>A0ABD2Q8D3</accession>